<dbReference type="PANTHER" id="PTHR10372:SF6">
    <property type="entry name" value="CATENIN DELTA-1"/>
    <property type="match status" value="1"/>
</dbReference>
<dbReference type="InterPro" id="IPR011989">
    <property type="entry name" value="ARM-like"/>
</dbReference>
<dbReference type="GO" id="GO:0005886">
    <property type="term" value="C:plasma membrane"/>
    <property type="evidence" value="ECO:0007669"/>
    <property type="project" value="TreeGrafter"/>
</dbReference>
<reference evidence="8 9" key="1">
    <citation type="submission" date="2018-01" db="EMBL/GenBank/DDBJ databases">
        <title>Comparison of the Chinese Bamboo Partridge and Red Junglefowl genome sequences highlights the importance of demography in genome evolution.</title>
        <authorList>
            <person name="Tiley G.P."/>
            <person name="Kimball R.T."/>
            <person name="Braun E.L."/>
            <person name="Burleigh J.G."/>
        </authorList>
    </citation>
    <scope>NUCLEOTIDE SEQUENCE [LARGE SCALE GENOMIC DNA]</scope>
    <source>
        <strain evidence="8">RTK389</strain>
        <tissue evidence="8">Blood</tissue>
    </source>
</reference>
<feature type="region of interest" description="Disordered" evidence="7">
    <location>
        <begin position="364"/>
        <end position="383"/>
    </location>
</feature>
<keyword evidence="3" id="KW-0677">Repeat</keyword>
<comment type="similarity">
    <text evidence="2">Belongs to the beta-catenin family.</text>
</comment>
<dbReference type="OrthoDB" id="3245100at2759"/>
<dbReference type="GO" id="GO:0005912">
    <property type="term" value="C:adherens junction"/>
    <property type="evidence" value="ECO:0007669"/>
    <property type="project" value="TreeGrafter"/>
</dbReference>
<dbReference type="InterPro" id="IPR016024">
    <property type="entry name" value="ARM-type_fold"/>
</dbReference>
<comment type="caution">
    <text evidence="8">The sequence shown here is derived from an EMBL/GenBank/DDBJ whole genome shotgun (WGS) entry which is preliminary data.</text>
</comment>
<protein>
    <recommendedName>
        <fullName evidence="10">Catenin delta-1</fullName>
    </recommendedName>
</protein>
<feature type="non-terminal residue" evidence="8">
    <location>
        <position position="1"/>
    </location>
</feature>
<name>A0A2P4SRR9_BAMTH</name>
<dbReference type="PANTHER" id="PTHR10372">
    <property type="entry name" value="PLAKOPHILLIN-RELATED"/>
    <property type="match status" value="1"/>
</dbReference>
<accession>A0A2P4SRR9</accession>
<evidence type="ECO:0000313" key="9">
    <source>
        <dbReference type="Proteomes" id="UP000237246"/>
    </source>
</evidence>
<dbReference type="Proteomes" id="UP000237246">
    <property type="component" value="Unassembled WGS sequence"/>
</dbReference>
<dbReference type="InterPro" id="IPR000225">
    <property type="entry name" value="Armadillo"/>
</dbReference>
<dbReference type="AlphaFoldDB" id="A0A2P4SRR9"/>
<evidence type="ECO:0000256" key="1">
    <source>
        <dbReference type="ARBA" id="ARBA00004282"/>
    </source>
</evidence>
<feature type="compositionally biased region" description="Polar residues" evidence="7">
    <location>
        <begin position="369"/>
        <end position="382"/>
    </location>
</feature>
<dbReference type="PROSITE" id="PS50176">
    <property type="entry name" value="ARM_REPEAT"/>
    <property type="match status" value="2"/>
</dbReference>
<dbReference type="EMBL" id="PPHD01026820">
    <property type="protein sequence ID" value="POI26807.1"/>
    <property type="molecule type" value="Genomic_DNA"/>
</dbReference>
<sequence length="411" mass="45457">NVSSERSEARRKLRECDGLVDALIYIIQSEIGQKDSDSKLVENCVCLLRNLSYQVHREIPHAERYQETPLATTNNAGPHAASCFGAKKGKGSLAGDQVAKSCWADVDGKMRCLMPLCLPFKGKKLPEDPGADTVDFPKRTTPAKGYELLFQPEVVRIYISLLKESKTPAILEASAGAIQNLCAGNWTYGRYIRSALRQEKGLSAIADLLTHDSERVVKAASGALRNLAVDLRNKELIGKHAIPNLVKNLPGGQQTPAKNLSEDTVVSILNTINEVIVDNLEAAKKLRETQGIEKLVLINKTGNRSEREVRAAALVLQTIWGYKELRKPLEKEGWKKSDFQVWGVVVEYPAVAWVLLQGEDKKSSREEIQMSNMGPDNYSTLNEMDHSRTLDRSGDLGDTEPVKAAPLMQKI</sequence>
<organism evidence="8 9">
    <name type="scientific">Bambusicola thoracicus</name>
    <name type="common">Chinese bamboo-partridge</name>
    <name type="synonym">Perdix thoracica</name>
    <dbReference type="NCBI Taxonomy" id="9083"/>
    <lineage>
        <taxon>Eukaryota</taxon>
        <taxon>Metazoa</taxon>
        <taxon>Chordata</taxon>
        <taxon>Craniata</taxon>
        <taxon>Vertebrata</taxon>
        <taxon>Euteleostomi</taxon>
        <taxon>Archelosauria</taxon>
        <taxon>Archosauria</taxon>
        <taxon>Dinosauria</taxon>
        <taxon>Saurischia</taxon>
        <taxon>Theropoda</taxon>
        <taxon>Coelurosauria</taxon>
        <taxon>Aves</taxon>
        <taxon>Neognathae</taxon>
        <taxon>Galloanserae</taxon>
        <taxon>Galliformes</taxon>
        <taxon>Phasianidae</taxon>
        <taxon>Perdicinae</taxon>
        <taxon>Bambusicola</taxon>
    </lineage>
</organism>
<comment type="subcellular location">
    <subcellularLocation>
        <location evidence="1">Cell junction</location>
    </subcellularLocation>
</comment>
<gene>
    <name evidence="8" type="ORF">CIB84_009442</name>
</gene>
<evidence type="ECO:0000256" key="3">
    <source>
        <dbReference type="ARBA" id="ARBA00022737"/>
    </source>
</evidence>
<dbReference type="GO" id="GO:0005634">
    <property type="term" value="C:nucleus"/>
    <property type="evidence" value="ECO:0007669"/>
    <property type="project" value="TreeGrafter"/>
</dbReference>
<dbReference type="Gene3D" id="1.25.10.10">
    <property type="entry name" value="Leucine-rich Repeat Variant"/>
    <property type="match status" value="1"/>
</dbReference>
<dbReference type="SUPFAM" id="SSF48371">
    <property type="entry name" value="ARM repeat"/>
    <property type="match status" value="1"/>
</dbReference>
<feature type="repeat" description="ARM" evidence="6">
    <location>
        <begin position="200"/>
        <end position="237"/>
    </location>
</feature>
<dbReference type="SMART" id="SM00185">
    <property type="entry name" value="ARM"/>
    <property type="match status" value="4"/>
</dbReference>
<evidence type="ECO:0000256" key="5">
    <source>
        <dbReference type="ARBA" id="ARBA00022949"/>
    </source>
</evidence>
<evidence type="ECO:0000256" key="7">
    <source>
        <dbReference type="SAM" id="MobiDB-lite"/>
    </source>
</evidence>
<keyword evidence="9" id="KW-1185">Reference proteome</keyword>
<feature type="region of interest" description="Disordered" evidence="7">
    <location>
        <begin position="388"/>
        <end position="411"/>
    </location>
</feature>
<dbReference type="InterPro" id="IPR028435">
    <property type="entry name" value="Plakophilin/d_Catenin"/>
</dbReference>
<dbReference type="GO" id="GO:0098609">
    <property type="term" value="P:cell-cell adhesion"/>
    <property type="evidence" value="ECO:0007669"/>
    <property type="project" value="InterPro"/>
</dbReference>
<feature type="repeat" description="ARM" evidence="6">
    <location>
        <begin position="18"/>
        <end position="52"/>
    </location>
</feature>
<dbReference type="Pfam" id="PF00514">
    <property type="entry name" value="Arm"/>
    <property type="match status" value="2"/>
</dbReference>
<keyword evidence="5" id="KW-0965">Cell junction</keyword>
<proteinExistence type="inferred from homology"/>
<evidence type="ECO:0000256" key="6">
    <source>
        <dbReference type="PROSITE-ProRule" id="PRU00259"/>
    </source>
</evidence>
<dbReference type="GO" id="GO:0005737">
    <property type="term" value="C:cytoplasm"/>
    <property type="evidence" value="ECO:0007669"/>
    <property type="project" value="TreeGrafter"/>
</dbReference>
<evidence type="ECO:0000256" key="4">
    <source>
        <dbReference type="ARBA" id="ARBA00022889"/>
    </source>
</evidence>
<evidence type="ECO:0000313" key="8">
    <source>
        <dbReference type="EMBL" id="POI26807.1"/>
    </source>
</evidence>
<evidence type="ECO:0008006" key="10">
    <source>
        <dbReference type="Google" id="ProtNLM"/>
    </source>
</evidence>
<evidence type="ECO:0000256" key="2">
    <source>
        <dbReference type="ARBA" id="ARBA00005462"/>
    </source>
</evidence>
<keyword evidence="4" id="KW-0130">Cell adhesion</keyword>